<dbReference type="NCBIfam" id="NF005750">
    <property type="entry name" value="PRK07574.1"/>
    <property type="match status" value="1"/>
</dbReference>
<evidence type="ECO:0000256" key="1">
    <source>
        <dbReference type="ARBA" id="ARBA00005854"/>
    </source>
</evidence>
<evidence type="ECO:0000256" key="3">
    <source>
        <dbReference type="ARBA" id="ARBA00023027"/>
    </source>
</evidence>
<feature type="domain" description="D-isomer specific 2-hydroxyacid dehydrogenase catalytic" evidence="5">
    <location>
        <begin position="61"/>
        <end position="362"/>
    </location>
</feature>
<accession>A0A934SJE9</accession>
<keyword evidence="3" id="KW-0520">NAD</keyword>
<dbReference type="InterPro" id="IPR006139">
    <property type="entry name" value="D-isomer_2_OHA_DH_cat_dom"/>
</dbReference>
<dbReference type="Pfam" id="PF02826">
    <property type="entry name" value="2-Hacid_dh_C"/>
    <property type="match status" value="1"/>
</dbReference>
<comment type="caution">
    <text evidence="7">The sequence shown here is derived from an EMBL/GenBank/DDBJ whole genome shotgun (WGS) entry which is preliminary data.</text>
</comment>
<evidence type="ECO:0000256" key="4">
    <source>
        <dbReference type="RuleBase" id="RU003719"/>
    </source>
</evidence>
<dbReference type="InterPro" id="IPR050223">
    <property type="entry name" value="D-isomer_2-hydroxyacid_DH"/>
</dbReference>
<evidence type="ECO:0000313" key="8">
    <source>
        <dbReference type="Proteomes" id="UP000636458"/>
    </source>
</evidence>
<organism evidence="7 8">
    <name type="scientific">Lacisediminihabitans changchengi</name>
    <dbReference type="NCBI Taxonomy" id="2787634"/>
    <lineage>
        <taxon>Bacteria</taxon>
        <taxon>Bacillati</taxon>
        <taxon>Actinomycetota</taxon>
        <taxon>Actinomycetes</taxon>
        <taxon>Micrococcales</taxon>
        <taxon>Microbacteriaceae</taxon>
        <taxon>Lacisediminihabitans</taxon>
    </lineage>
</organism>
<sequence length="371" mass="39151">MAKVLAVLYPDPASGYPPEYARDGIPAVDAVGDVLLTHADALDFAPGQLLGCVSGELGLRRFLEAAGHEYVVVSDVTGDRSDFLRELPTADVVVSQPSWPIHLSAARIAAAPRLQLAVVAGAGTDGIDLEAAARRGITVAETSATATVSIAEHAVMLMLTMAHDFLAAHACVTDGGWDIAGSVERSYDLQGMRVGVVGAGAVGLAVLHRLAGFGVGLHYSDPVRLRPQLETELALTYVPDVAALVRSVDILSIHAPLTPETYHLVDEAMIESMPRGSYVVNLARAELVERDAIVRALSSGRLAGYGGDAWYPEPPPITHPWRSMRHAAMTPHVAGATLPAQARSAAAVREILESWFAGAPIRSDFLVVSGR</sequence>
<dbReference type="InterPro" id="IPR036291">
    <property type="entry name" value="NAD(P)-bd_dom_sf"/>
</dbReference>
<dbReference type="AlphaFoldDB" id="A0A934SJE9"/>
<dbReference type="Proteomes" id="UP000636458">
    <property type="component" value="Unassembled WGS sequence"/>
</dbReference>
<dbReference type="Pfam" id="PF00389">
    <property type="entry name" value="2-Hacid_dh"/>
    <property type="match status" value="1"/>
</dbReference>
<dbReference type="GO" id="GO:0005829">
    <property type="term" value="C:cytosol"/>
    <property type="evidence" value="ECO:0007669"/>
    <property type="project" value="TreeGrafter"/>
</dbReference>
<reference evidence="7" key="1">
    <citation type="submission" date="2021-01" db="EMBL/GenBank/DDBJ databases">
        <title>Lacisediminihabitans sp. nov. strain G11-30, isolated from Antarctic Soil.</title>
        <authorList>
            <person name="Li J."/>
        </authorList>
    </citation>
    <scope>NUCLEOTIDE SEQUENCE</scope>
    <source>
        <strain evidence="7">G11-30</strain>
    </source>
</reference>
<dbReference type="Gene3D" id="3.40.50.720">
    <property type="entry name" value="NAD(P)-binding Rossmann-like Domain"/>
    <property type="match status" value="2"/>
</dbReference>
<dbReference type="SUPFAM" id="SSF52283">
    <property type="entry name" value="Formate/glycerate dehydrogenase catalytic domain-like"/>
    <property type="match status" value="1"/>
</dbReference>
<protein>
    <submittedName>
        <fullName evidence="7">NAD-dependent formate dehydrogenase</fullName>
    </submittedName>
</protein>
<name>A0A934SJE9_9MICO</name>
<dbReference type="GO" id="GO:0030267">
    <property type="term" value="F:glyoxylate reductase (NADPH) activity"/>
    <property type="evidence" value="ECO:0007669"/>
    <property type="project" value="TreeGrafter"/>
</dbReference>
<dbReference type="GO" id="GO:0051287">
    <property type="term" value="F:NAD binding"/>
    <property type="evidence" value="ECO:0007669"/>
    <property type="project" value="InterPro"/>
</dbReference>
<dbReference type="PANTHER" id="PTHR10996:SF178">
    <property type="entry name" value="2-HYDROXYACID DEHYDROGENASE YGL185C-RELATED"/>
    <property type="match status" value="1"/>
</dbReference>
<evidence type="ECO:0000256" key="2">
    <source>
        <dbReference type="ARBA" id="ARBA00023002"/>
    </source>
</evidence>
<evidence type="ECO:0000313" key="7">
    <source>
        <dbReference type="EMBL" id="MBK4346390.1"/>
    </source>
</evidence>
<dbReference type="SUPFAM" id="SSF51735">
    <property type="entry name" value="NAD(P)-binding Rossmann-fold domains"/>
    <property type="match status" value="1"/>
</dbReference>
<comment type="similarity">
    <text evidence="1 4">Belongs to the D-isomer specific 2-hydroxyacid dehydrogenase family.</text>
</comment>
<proteinExistence type="inferred from homology"/>
<feature type="domain" description="D-isomer specific 2-hydroxyacid dehydrogenase NAD-binding" evidence="6">
    <location>
        <begin position="155"/>
        <end position="334"/>
    </location>
</feature>
<dbReference type="EMBL" id="JAEPES010000001">
    <property type="protein sequence ID" value="MBK4346390.1"/>
    <property type="molecule type" value="Genomic_DNA"/>
</dbReference>
<dbReference type="GO" id="GO:0016618">
    <property type="term" value="F:hydroxypyruvate reductase [NAD(P)H] activity"/>
    <property type="evidence" value="ECO:0007669"/>
    <property type="project" value="TreeGrafter"/>
</dbReference>
<gene>
    <name evidence="7" type="ORF">IV501_01970</name>
</gene>
<keyword evidence="8" id="KW-1185">Reference proteome</keyword>
<evidence type="ECO:0000259" key="6">
    <source>
        <dbReference type="Pfam" id="PF02826"/>
    </source>
</evidence>
<dbReference type="PANTHER" id="PTHR10996">
    <property type="entry name" value="2-HYDROXYACID DEHYDROGENASE-RELATED"/>
    <property type="match status" value="1"/>
</dbReference>
<evidence type="ECO:0000259" key="5">
    <source>
        <dbReference type="Pfam" id="PF00389"/>
    </source>
</evidence>
<dbReference type="InterPro" id="IPR006140">
    <property type="entry name" value="D-isomer_DH_NAD-bd"/>
</dbReference>
<dbReference type="RefSeq" id="WP_200554725.1">
    <property type="nucleotide sequence ID" value="NZ_JAEPES010000001.1"/>
</dbReference>
<keyword evidence="2 4" id="KW-0560">Oxidoreductase</keyword>